<dbReference type="AlphaFoldDB" id="A0A5C6RW68"/>
<dbReference type="Proteomes" id="UP000321580">
    <property type="component" value="Unassembled WGS sequence"/>
</dbReference>
<keyword evidence="3" id="KW-1185">Reference proteome</keyword>
<keyword evidence="1" id="KW-0732">Signal</keyword>
<comment type="caution">
    <text evidence="2">The sequence shown here is derived from an EMBL/GenBank/DDBJ whole genome shotgun (WGS) entry which is preliminary data.</text>
</comment>
<dbReference type="OrthoDB" id="1122048at2"/>
<dbReference type="EMBL" id="VOOR01000007">
    <property type="protein sequence ID" value="TXB66568.1"/>
    <property type="molecule type" value="Genomic_DNA"/>
</dbReference>
<dbReference type="RefSeq" id="WP_147166357.1">
    <property type="nucleotide sequence ID" value="NZ_VOOR01000007.1"/>
</dbReference>
<organism evidence="2 3">
    <name type="scientific">Phaeodactylibacter luteus</name>
    <dbReference type="NCBI Taxonomy" id="1564516"/>
    <lineage>
        <taxon>Bacteria</taxon>
        <taxon>Pseudomonadati</taxon>
        <taxon>Bacteroidota</taxon>
        <taxon>Saprospiria</taxon>
        <taxon>Saprospirales</taxon>
        <taxon>Haliscomenobacteraceae</taxon>
        <taxon>Phaeodactylibacter</taxon>
    </lineage>
</organism>
<reference evidence="2 3" key="1">
    <citation type="submission" date="2019-08" db="EMBL/GenBank/DDBJ databases">
        <title>Genome of Phaeodactylibacter luteus.</title>
        <authorList>
            <person name="Bowman J.P."/>
        </authorList>
    </citation>
    <scope>NUCLEOTIDE SEQUENCE [LARGE SCALE GENOMIC DNA]</scope>
    <source>
        <strain evidence="2 3">KCTC 42180</strain>
    </source>
</reference>
<evidence type="ECO:0000313" key="2">
    <source>
        <dbReference type="EMBL" id="TXB66568.1"/>
    </source>
</evidence>
<name>A0A5C6RW68_9BACT</name>
<proteinExistence type="predicted"/>
<protein>
    <recommendedName>
        <fullName evidence="4">T9SS type A sorting domain-containing protein</fullName>
    </recommendedName>
</protein>
<evidence type="ECO:0000313" key="3">
    <source>
        <dbReference type="Proteomes" id="UP000321580"/>
    </source>
</evidence>
<accession>A0A5C6RW68</accession>
<evidence type="ECO:0000256" key="1">
    <source>
        <dbReference type="SAM" id="SignalP"/>
    </source>
</evidence>
<feature type="chain" id="PRO_5023019489" description="T9SS type A sorting domain-containing protein" evidence="1">
    <location>
        <begin position="21"/>
        <end position="201"/>
    </location>
</feature>
<sequence length="201" mass="22426">MKKLAIQLALLLIATAPLSAAPGDRLPEVEFNRIPAEQKFSLKITNLREAATVLLRDGIDGTILAEQKAAAGTDYAKIFNLEGLNPGTYLVSIKTSLSELVQPIELTHSGAEIDPSRARRFYAPVFNLSKKGYIDISYFAGTIKDVLITIYNNNGSKVFSERLDNVLLVEKRYKLETLPWGRYTIQVETADKVYSKEFDVR</sequence>
<gene>
    <name evidence="2" type="ORF">FRY97_05115</name>
</gene>
<evidence type="ECO:0008006" key="4">
    <source>
        <dbReference type="Google" id="ProtNLM"/>
    </source>
</evidence>
<feature type="signal peptide" evidence="1">
    <location>
        <begin position="1"/>
        <end position="20"/>
    </location>
</feature>